<comment type="subcellular location">
    <subcellularLocation>
        <location evidence="1">Cell membrane</location>
        <topology evidence="1">Single-pass type II membrane protein</topology>
    </subcellularLocation>
    <subcellularLocation>
        <location evidence="3">Membrane</location>
        <topology evidence="3">Single-pass type II membrane protein</topology>
    </subcellularLocation>
</comment>
<dbReference type="EMBL" id="JBHSPA010000055">
    <property type="protein sequence ID" value="MFC5830643.1"/>
    <property type="molecule type" value="Genomic_DNA"/>
</dbReference>
<feature type="chain" id="PRO_5045181541" description="Signal peptidase I" evidence="4">
    <location>
        <begin position="22"/>
        <end position="140"/>
    </location>
</feature>
<dbReference type="CDD" id="cd06530">
    <property type="entry name" value="S26_SPase_I"/>
    <property type="match status" value="1"/>
</dbReference>
<sequence length="140" mass="15006">MIRVRVAAVALVLLSVLTATAGCGLLSAAVGESTLSMSSESMKPTIQPGTRFMVRRIDDGYVPRLGEIVTFRTPNGWSGTTPDSLYVSRVIGVPGSTVMCCDSQGRLQVDGKALDEPYLAAPPASHMRFDIKVPPNRLWV</sequence>
<evidence type="ECO:0000313" key="7">
    <source>
        <dbReference type="Proteomes" id="UP001596058"/>
    </source>
</evidence>
<proteinExistence type="inferred from homology"/>
<evidence type="ECO:0000259" key="5">
    <source>
        <dbReference type="Pfam" id="PF10502"/>
    </source>
</evidence>
<dbReference type="InterPro" id="IPR000223">
    <property type="entry name" value="Pept_S26A_signal_pept_1"/>
</dbReference>
<evidence type="ECO:0000256" key="1">
    <source>
        <dbReference type="ARBA" id="ARBA00004401"/>
    </source>
</evidence>
<evidence type="ECO:0000256" key="3">
    <source>
        <dbReference type="RuleBase" id="RU362042"/>
    </source>
</evidence>
<dbReference type="PRINTS" id="PR00727">
    <property type="entry name" value="LEADERPTASE"/>
</dbReference>
<dbReference type="PANTHER" id="PTHR43390:SF1">
    <property type="entry name" value="CHLOROPLAST PROCESSING PEPTIDASE"/>
    <property type="match status" value="1"/>
</dbReference>
<dbReference type="Proteomes" id="UP001596058">
    <property type="component" value="Unassembled WGS sequence"/>
</dbReference>
<dbReference type="PROSITE" id="PS51257">
    <property type="entry name" value="PROKAR_LIPOPROTEIN"/>
    <property type="match status" value="1"/>
</dbReference>
<dbReference type="Gene3D" id="2.10.109.10">
    <property type="entry name" value="Umud Fragment, subunit A"/>
    <property type="match status" value="1"/>
</dbReference>
<feature type="signal peptide" evidence="4">
    <location>
        <begin position="1"/>
        <end position="21"/>
    </location>
</feature>
<keyword evidence="3" id="KW-0645">Protease</keyword>
<dbReference type="NCBIfam" id="TIGR02227">
    <property type="entry name" value="sigpep_I_bact"/>
    <property type="match status" value="1"/>
</dbReference>
<comment type="catalytic activity">
    <reaction evidence="3">
        <text>Cleavage of hydrophobic, N-terminal signal or leader sequences from secreted and periplasmic proteins.</text>
        <dbReference type="EC" id="3.4.21.89"/>
    </reaction>
</comment>
<dbReference type="PANTHER" id="PTHR43390">
    <property type="entry name" value="SIGNAL PEPTIDASE I"/>
    <property type="match status" value="1"/>
</dbReference>
<comment type="similarity">
    <text evidence="2 3">Belongs to the peptidase S26 family.</text>
</comment>
<protein>
    <recommendedName>
        <fullName evidence="3">Signal peptidase I</fullName>
        <ecNumber evidence="3">3.4.21.89</ecNumber>
    </recommendedName>
</protein>
<dbReference type="InterPro" id="IPR019533">
    <property type="entry name" value="Peptidase_S26"/>
</dbReference>
<comment type="caution">
    <text evidence="6">The sequence shown here is derived from an EMBL/GenBank/DDBJ whole genome shotgun (WGS) entry which is preliminary data.</text>
</comment>
<organism evidence="6 7">
    <name type="scientific">Nonomuraea insulae</name>
    <dbReference type="NCBI Taxonomy" id="1616787"/>
    <lineage>
        <taxon>Bacteria</taxon>
        <taxon>Bacillati</taxon>
        <taxon>Actinomycetota</taxon>
        <taxon>Actinomycetes</taxon>
        <taxon>Streptosporangiales</taxon>
        <taxon>Streptosporangiaceae</taxon>
        <taxon>Nonomuraea</taxon>
    </lineage>
</organism>
<evidence type="ECO:0000313" key="6">
    <source>
        <dbReference type="EMBL" id="MFC5830643.1"/>
    </source>
</evidence>
<dbReference type="InterPro" id="IPR036286">
    <property type="entry name" value="LexA/Signal_pep-like_sf"/>
</dbReference>
<keyword evidence="4" id="KW-0732">Signal</keyword>
<dbReference type="EC" id="3.4.21.89" evidence="3"/>
<gene>
    <name evidence="6" type="primary">lepB</name>
    <name evidence="6" type="ORF">ACFPZ3_42900</name>
</gene>
<accession>A0ABW1D1U1</accession>
<dbReference type="SUPFAM" id="SSF51306">
    <property type="entry name" value="LexA/Signal peptidase"/>
    <property type="match status" value="1"/>
</dbReference>
<evidence type="ECO:0000256" key="2">
    <source>
        <dbReference type="ARBA" id="ARBA00009370"/>
    </source>
</evidence>
<reference evidence="7" key="1">
    <citation type="journal article" date="2019" name="Int. J. Syst. Evol. Microbiol.">
        <title>The Global Catalogue of Microorganisms (GCM) 10K type strain sequencing project: providing services to taxonomists for standard genome sequencing and annotation.</title>
        <authorList>
            <consortium name="The Broad Institute Genomics Platform"/>
            <consortium name="The Broad Institute Genome Sequencing Center for Infectious Disease"/>
            <person name="Wu L."/>
            <person name="Ma J."/>
        </authorList>
    </citation>
    <scope>NUCLEOTIDE SEQUENCE [LARGE SCALE GENOMIC DNA]</scope>
    <source>
        <strain evidence="7">CCUG 53903</strain>
    </source>
</reference>
<keyword evidence="7" id="KW-1185">Reference proteome</keyword>
<dbReference type="GO" id="GO:0009003">
    <property type="term" value="F:signal peptidase activity"/>
    <property type="evidence" value="ECO:0007669"/>
    <property type="project" value="UniProtKB-EC"/>
</dbReference>
<keyword evidence="3 6" id="KW-0378">Hydrolase</keyword>
<dbReference type="Pfam" id="PF10502">
    <property type="entry name" value="Peptidase_S26"/>
    <property type="match status" value="1"/>
</dbReference>
<name>A0ABW1D1U1_9ACTN</name>
<dbReference type="RefSeq" id="WP_379520117.1">
    <property type="nucleotide sequence ID" value="NZ_JBHSPA010000055.1"/>
</dbReference>
<feature type="domain" description="Peptidase S26" evidence="5">
    <location>
        <begin position="16"/>
        <end position="125"/>
    </location>
</feature>
<evidence type="ECO:0000256" key="4">
    <source>
        <dbReference type="SAM" id="SignalP"/>
    </source>
</evidence>